<evidence type="ECO:0000313" key="7">
    <source>
        <dbReference type="EMBL" id="CCX04475.1"/>
    </source>
</evidence>
<evidence type="ECO:0000256" key="6">
    <source>
        <dbReference type="SAM" id="Phobius"/>
    </source>
</evidence>
<feature type="transmembrane region" description="Helical" evidence="6">
    <location>
        <begin position="258"/>
        <end position="281"/>
    </location>
</feature>
<keyword evidence="4 6" id="KW-0472">Membrane</keyword>
<feature type="transmembrane region" description="Helical" evidence="6">
    <location>
        <begin position="361"/>
        <end position="380"/>
    </location>
</feature>
<dbReference type="Proteomes" id="UP000018144">
    <property type="component" value="Unassembled WGS sequence"/>
</dbReference>
<feature type="compositionally biased region" description="Low complexity" evidence="5">
    <location>
        <begin position="132"/>
        <end position="143"/>
    </location>
</feature>
<dbReference type="InterPro" id="IPR037185">
    <property type="entry name" value="EmrE-like"/>
</dbReference>
<protein>
    <submittedName>
        <fullName evidence="7">Similar to NIPA-like protein 2 acc. no. Q9H841</fullName>
    </submittedName>
</protein>
<sequence>MSNPLLPTQSPLGFNSSAAFPGFSDNATTPPLVVADDVTPLRWFLVEVVGTADNDDNLSRWSSFIGIIIAIAGNVLISLALNIQKYSHTRLQREAEQRRAGLLKIRRLGRQNGARDARVIDEENTSEHEPLLSRTTSRPSRLSGQSNRARVNETSLLLGEKDVGGEVSFLKSPYWWLGLTMMVFGETGNFLAYGFAPASIVSPLGVVALISNCVVAPMMLKEPFRTRDLLGVLVSIAGAVVVVWSAEKEETKLGPDEILLAISQTAFEIYFAITATLIIVLMKLSSKFGDQTILIDLGLVGLFGGYTVLSTKGISSLISSSFYHIFQYPIAYLFAFILVSTAVLQVKYINRALQRFDSTQVIPTQFVLFTISVIVGSAVLYRDFEAVGKARMMKFITGCTLTFVGVYLISSQRPSRSRAVSFDDDEFTDEDAYSEPISRDSRANVDIPTTPIGPAQRLWSTVNSNVASVVGTPVYTASPEAIARGLQSAAADPLFGNSTGTPLRKRASEAESMNVALGLAPGSNLMTGYQLQNVIADRVSGSLGRTGDELGGVSRRRNSLSLVMDFVTGKRNAGPGAANEDETDGSDTESGV</sequence>
<dbReference type="eggNOG" id="KOG2922">
    <property type="taxonomic scope" value="Eukaryota"/>
</dbReference>
<evidence type="ECO:0000256" key="2">
    <source>
        <dbReference type="ARBA" id="ARBA00022692"/>
    </source>
</evidence>
<evidence type="ECO:0000256" key="1">
    <source>
        <dbReference type="ARBA" id="ARBA00004141"/>
    </source>
</evidence>
<feature type="transmembrane region" description="Helical" evidence="6">
    <location>
        <begin position="61"/>
        <end position="83"/>
    </location>
</feature>
<feature type="transmembrane region" description="Helical" evidence="6">
    <location>
        <begin position="229"/>
        <end position="246"/>
    </location>
</feature>
<evidence type="ECO:0000256" key="3">
    <source>
        <dbReference type="ARBA" id="ARBA00022989"/>
    </source>
</evidence>
<dbReference type="PANTHER" id="PTHR12570:SF65">
    <property type="entry name" value="MAGNESIUM TRANSPORTER NIPA9-RELATED"/>
    <property type="match status" value="1"/>
</dbReference>
<dbReference type="InterPro" id="IPR008521">
    <property type="entry name" value="Mg_trans_NIPA"/>
</dbReference>
<keyword evidence="8" id="KW-1185">Reference proteome</keyword>
<feature type="region of interest" description="Disordered" evidence="5">
    <location>
        <begin position="116"/>
        <end position="146"/>
    </location>
</feature>
<name>U4L355_PYROM</name>
<feature type="transmembrane region" description="Helical" evidence="6">
    <location>
        <begin position="293"/>
        <end position="309"/>
    </location>
</feature>
<feature type="transmembrane region" description="Helical" evidence="6">
    <location>
        <begin position="329"/>
        <end position="349"/>
    </location>
</feature>
<feature type="region of interest" description="Disordered" evidence="5">
    <location>
        <begin position="569"/>
        <end position="592"/>
    </location>
</feature>
<dbReference type="AlphaFoldDB" id="U4L355"/>
<keyword evidence="3 6" id="KW-1133">Transmembrane helix</keyword>
<proteinExistence type="predicted"/>
<feature type="compositionally biased region" description="Acidic residues" evidence="5">
    <location>
        <begin position="579"/>
        <end position="592"/>
    </location>
</feature>
<dbReference type="PANTHER" id="PTHR12570">
    <property type="match status" value="1"/>
</dbReference>
<evidence type="ECO:0000313" key="8">
    <source>
        <dbReference type="Proteomes" id="UP000018144"/>
    </source>
</evidence>
<dbReference type="SUPFAM" id="SSF103481">
    <property type="entry name" value="Multidrug resistance efflux transporter EmrE"/>
    <property type="match status" value="1"/>
</dbReference>
<organism evidence="7 8">
    <name type="scientific">Pyronema omphalodes (strain CBS 100304)</name>
    <name type="common">Pyronema confluens</name>
    <dbReference type="NCBI Taxonomy" id="1076935"/>
    <lineage>
        <taxon>Eukaryota</taxon>
        <taxon>Fungi</taxon>
        <taxon>Dikarya</taxon>
        <taxon>Ascomycota</taxon>
        <taxon>Pezizomycotina</taxon>
        <taxon>Pezizomycetes</taxon>
        <taxon>Pezizales</taxon>
        <taxon>Pyronemataceae</taxon>
        <taxon>Pyronema</taxon>
    </lineage>
</organism>
<evidence type="ECO:0000256" key="4">
    <source>
        <dbReference type="ARBA" id="ARBA00023136"/>
    </source>
</evidence>
<dbReference type="GO" id="GO:0016020">
    <property type="term" value="C:membrane"/>
    <property type="evidence" value="ECO:0007669"/>
    <property type="project" value="UniProtKB-SubCell"/>
</dbReference>
<comment type="subcellular location">
    <subcellularLocation>
        <location evidence="1">Membrane</location>
        <topology evidence="1">Multi-pass membrane protein</topology>
    </subcellularLocation>
</comment>
<evidence type="ECO:0000256" key="5">
    <source>
        <dbReference type="SAM" id="MobiDB-lite"/>
    </source>
</evidence>
<dbReference type="Pfam" id="PF05653">
    <property type="entry name" value="Mg_trans_NIPA"/>
    <property type="match status" value="1"/>
</dbReference>
<feature type="transmembrane region" description="Helical" evidence="6">
    <location>
        <begin position="392"/>
        <end position="409"/>
    </location>
</feature>
<dbReference type="EMBL" id="HF935206">
    <property type="protein sequence ID" value="CCX04475.1"/>
    <property type="molecule type" value="Genomic_DNA"/>
</dbReference>
<feature type="compositionally biased region" description="Basic and acidic residues" evidence="5">
    <location>
        <begin position="116"/>
        <end position="131"/>
    </location>
</feature>
<keyword evidence="2 6" id="KW-0812">Transmembrane</keyword>
<reference evidence="7 8" key="1">
    <citation type="journal article" date="2013" name="PLoS Genet.">
        <title>The genome and development-dependent transcriptomes of Pyronema confluens: a window into fungal evolution.</title>
        <authorList>
            <person name="Traeger S."/>
            <person name="Altegoer F."/>
            <person name="Freitag M."/>
            <person name="Gabaldon T."/>
            <person name="Kempken F."/>
            <person name="Kumar A."/>
            <person name="Marcet-Houben M."/>
            <person name="Poggeler S."/>
            <person name="Stajich J.E."/>
            <person name="Nowrousian M."/>
        </authorList>
    </citation>
    <scope>NUCLEOTIDE SEQUENCE [LARGE SCALE GENOMIC DNA]</scope>
    <source>
        <strain evidence="8">CBS 100304</strain>
        <tissue evidence="7">Vegetative mycelium</tissue>
    </source>
</reference>
<dbReference type="OrthoDB" id="165382at2759"/>
<accession>U4L355</accession>
<dbReference type="GO" id="GO:0015095">
    <property type="term" value="F:magnesium ion transmembrane transporter activity"/>
    <property type="evidence" value="ECO:0007669"/>
    <property type="project" value="InterPro"/>
</dbReference>
<gene>
    <name evidence="7" type="ORF">PCON_02445</name>
</gene>